<reference evidence="1 3" key="2">
    <citation type="submission" date="2014-08" db="EMBL/GenBank/DDBJ databases">
        <authorList>
            <person name="Moulin Lionel"/>
        </authorList>
    </citation>
    <scope>NUCLEOTIDE SEQUENCE [LARGE SCALE GENOMIC DNA]</scope>
</reference>
<evidence type="ECO:0000313" key="1">
    <source>
        <dbReference type="EMBL" id="CDX42303.1"/>
    </source>
</evidence>
<dbReference type="EMBL" id="CCND01000035">
    <property type="protein sequence ID" value="CDX61637.1"/>
    <property type="molecule type" value="Genomic_DNA"/>
</dbReference>
<dbReference type="EMBL" id="CCNB01000036">
    <property type="protein sequence ID" value="CDX42303.1"/>
    <property type="molecule type" value="Genomic_DNA"/>
</dbReference>
<dbReference type="Proteomes" id="UP000182888">
    <property type="component" value="Unassembled WGS sequence"/>
</dbReference>
<evidence type="ECO:0000313" key="3">
    <source>
        <dbReference type="Proteomes" id="UP000046373"/>
    </source>
</evidence>
<evidence type="ECO:0000313" key="4">
    <source>
        <dbReference type="Proteomes" id="UP000182888"/>
    </source>
</evidence>
<sequence>MRRRQGAQRIFFFIAGPRQLVLLKHSVPSAHTCEASSLIYFPTYLMWLNSDKKATLENHEPTFRAGRGPISIQNHV</sequence>
<accession>A0A090GPE2</accession>
<gene>
    <name evidence="2" type="ORF">MPL1032_400002</name>
    <name evidence="1" type="ORF">MPLDJ20_410001</name>
</gene>
<reference evidence="2" key="1">
    <citation type="submission" date="2014-08" db="EMBL/GenBank/DDBJ databases">
        <title>DNA barcoding of Bradysia (Diptera: Sciaridae) for detection of the immature stages on agricultural crops.</title>
        <authorList>
            <person name="Shin S."/>
            <person name="Jung S."/>
            <person name="Heller K."/>
            <person name="Menzel F."/>
            <person name="Hong T.-K."/>
            <person name="Lee H."/>
            <person name="Lee S."/>
        </authorList>
    </citation>
    <scope>NUCLEOTIDE SEQUENCE</scope>
</reference>
<evidence type="ECO:0000313" key="2">
    <source>
        <dbReference type="EMBL" id="CDX61637.1"/>
    </source>
</evidence>
<proteinExistence type="predicted"/>
<dbReference type="Proteomes" id="UP000046373">
    <property type="component" value="Unassembled WGS sequence"/>
</dbReference>
<reference evidence="4" key="3">
    <citation type="submission" date="2014-08" db="EMBL/GenBank/DDBJ databases">
        <authorList>
            <person name="Edwards T."/>
        </authorList>
    </citation>
    <scope>NUCLEOTIDE SEQUENCE [LARGE SCALE GENOMIC DNA]</scope>
</reference>
<dbReference type="AlphaFoldDB" id="A0A090GPE2"/>
<organism evidence="1 3">
    <name type="scientific">Mesorhizobium plurifarium</name>
    <dbReference type="NCBI Taxonomy" id="69974"/>
    <lineage>
        <taxon>Bacteria</taxon>
        <taxon>Pseudomonadati</taxon>
        <taxon>Pseudomonadota</taxon>
        <taxon>Alphaproteobacteria</taxon>
        <taxon>Hyphomicrobiales</taxon>
        <taxon>Phyllobacteriaceae</taxon>
        <taxon>Mesorhizobium</taxon>
    </lineage>
</organism>
<protein>
    <submittedName>
        <fullName evidence="1">Uncharacterized protein</fullName>
    </submittedName>
</protein>
<name>A0A090GPE2_MESPL</name>